<evidence type="ECO:0000256" key="1">
    <source>
        <dbReference type="SAM" id="MobiDB-lite"/>
    </source>
</evidence>
<dbReference type="SUPFAM" id="SSF56601">
    <property type="entry name" value="beta-lactamase/transpeptidase-like"/>
    <property type="match status" value="1"/>
</dbReference>
<keyword evidence="4" id="KW-1185">Reference proteome</keyword>
<gene>
    <name evidence="3" type="ORF">H8K55_16220</name>
</gene>
<feature type="region of interest" description="Disordered" evidence="1">
    <location>
        <begin position="249"/>
        <end position="269"/>
    </location>
</feature>
<dbReference type="InterPro" id="IPR050491">
    <property type="entry name" value="AmpC-like"/>
</dbReference>
<keyword evidence="3" id="KW-0378">Hydrolase</keyword>
<accession>A0ABR6YF76</accession>
<dbReference type="PANTHER" id="PTHR46825">
    <property type="entry name" value="D-ALANYL-D-ALANINE-CARBOXYPEPTIDASE/ENDOPEPTIDASE AMPH"/>
    <property type="match status" value="1"/>
</dbReference>
<proteinExistence type="predicted"/>
<dbReference type="InterPro" id="IPR012338">
    <property type="entry name" value="Beta-lactam/transpept-like"/>
</dbReference>
<dbReference type="InterPro" id="IPR001466">
    <property type="entry name" value="Beta-lactam-related"/>
</dbReference>
<evidence type="ECO:0000313" key="4">
    <source>
        <dbReference type="Proteomes" id="UP000624279"/>
    </source>
</evidence>
<feature type="domain" description="Beta-lactamase-related" evidence="2">
    <location>
        <begin position="61"/>
        <end position="375"/>
    </location>
</feature>
<evidence type="ECO:0000313" key="3">
    <source>
        <dbReference type="EMBL" id="MBC3875134.1"/>
    </source>
</evidence>
<sequence>MRNVHAADIELTNTFGAYTVGFERVQHADSTRVFHPKTDSNSNHVAKPVAIGKQQDSQQLDRLVSSYYKAHEPGATVIVVKDGKTILRKAYGMSSLAEKRRMHADDVLRIGSITKQFTAVAIMMLVEQGKISLNDTVSKILPDYPKTGKKITVEHLLTHTSGIPNYTEKPDFKANSIKDISVNQMLDTFKNDPLEFEPGSHWIYSNSGYFLLGALIEKVSGETYAKFMEKNVFVPLDMKNTAYEGFERTKQKHAAGHSRDGSRFSASTPLSMSQPYAGGSLISTVDDMKLWDAAISTGKLLNAQSWKRVFTEYKLSNGKGSQYGYGWFIRKLEDSPMISHGGGINGFTAFALRLPEEKVYVAVLTNSDGGLASPAMVANRLAAKLIGKSIPNFKAIKLDAKTMDKLTGMYKIDDKNQYNFVREGDKFIMSSTNGPTMNLQAYSETGFFYDTNSLTRIEFIKNVMEEGIKVIVYQNGDISRFSRTYEALPKEVAVPLALLDTYVGDYQLTPKIIISIRRDGTKFIGQATGQLPVVLTATAQDTFISNEAGAKVVFQPAADGSVPQLLLTYGGDERPAVRIKNSTTKIIKEVKVAPAIFDTYVGKYQIAPDFILTVSRNGDRYYTQATGQDVVEISAIADNVFLAKSFNGQLKFEKDANGKTSHLIMTQHGRNTNAKKLQ</sequence>
<dbReference type="RefSeq" id="WP_186943111.1">
    <property type="nucleotide sequence ID" value="NZ_JACOGA010000016.1"/>
</dbReference>
<name>A0ABR6YF76_9BURK</name>
<organism evidence="3 4">
    <name type="scientific">Undibacterium flavidum</name>
    <dbReference type="NCBI Taxonomy" id="2762297"/>
    <lineage>
        <taxon>Bacteria</taxon>
        <taxon>Pseudomonadati</taxon>
        <taxon>Pseudomonadota</taxon>
        <taxon>Betaproteobacteria</taxon>
        <taxon>Burkholderiales</taxon>
        <taxon>Oxalobacteraceae</taxon>
        <taxon>Undibacterium</taxon>
    </lineage>
</organism>
<dbReference type="Proteomes" id="UP000624279">
    <property type="component" value="Unassembled WGS sequence"/>
</dbReference>
<dbReference type="GO" id="GO:0016787">
    <property type="term" value="F:hydrolase activity"/>
    <property type="evidence" value="ECO:0007669"/>
    <property type="project" value="UniProtKB-KW"/>
</dbReference>
<dbReference type="PANTHER" id="PTHR46825:SF9">
    <property type="entry name" value="BETA-LACTAMASE-RELATED DOMAIN-CONTAINING PROTEIN"/>
    <property type="match status" value="1"/>
</dbReference>
<evidence type="ECO:0000259" key="2">
    <source>
        <dbReference type="Pfam" id="PF00144"/>
    </source>
</evidence>
<protein>
    <submittedName>
        <fullName evidence="3">Serine hydrolase</fullName>
    </submittedName>
</protein>
<dbReference type="Pfam" id="PF00144">
    <property type="entry name" value="Beta-lactamase"/>
    <property type="match status" value="1"/>
</dbReference>
<reference evidence="3 4" key="1">
    <citation type="submission" date="2020-08" db="EMBL/GenBank/DDBJ databases">
        <title>Novel species isolated from subtropical streams in China.</title>
        <authorList>
            <person name="Lu H."/>
        </authorList>
    </citation>
    <scope>NUCLEOTIDE SEQUENCE [LARGE SCALE GENOMIC DNA]</scope>
    <source>
        <strain evidence="3 4">LX15W</strain>
    </source>
</reference>
<dbReference type="Gene3D" id="3.40.710.10">
    <property type="entry name" value="DD-peptidase/beta-lactamase superfamily"/>
    <property type="match status" value="1"/>
</dbReference>
<comment type="caution">
    <text evidence="3">The sequence shown here is derived from an EMBL/GenBank/DDBJ whole genome shotgun (WGS) entry which is preliminary data.</text>
</comment>
<dbReference type="EMBL" id="JACOGA010000016">
    <property type="protein sequence ID" value="MBC3875134.1"/>
    <property type="molecule type" value="Genomic_DNA"/>
</dbReference>